<feature type="transmembrane region" description="Helical" evidence="8">
    <location>
        <begin position="7"/>
        <end position="28"/>
    </location>
</feature>
<keyword evidence="10" id="KW-1185">Reference proteome</keyword>
<gene>
    <name evidence="9" type="ORF">HH304_11395</name>
</gene>
<feature type="transmembrane region" description="Helical" evidence="8">
    <location>
        <begin position="34"/>
        <end position="56"/>
    </location>
</feature>
<reference evidence="9 10" key="1">
    <citation type="submission" date="2020-04" db="EMBL/GenBank/DDBJ databases">
        <title>Flammeovirgaceae bacterium KN852 isolated from deep sea.</title>
        <authorList>
            <person name="Zhang D.-C."/>
        </authorList>
    </citation>
    <scope>NUCLEOTIDE SEQUENCE [LARGE SCALE GENOMIC DNA]</scope>
    <source>
        <strain evidence="9 10">KN852</strain>
    </source>
</reference>
<keyword evidence="7 8" id="KW-0472">Membrane</keyword>
<dbReference type="PANTHER" id="PTHR30269">
    <property type="entry name" value="TRANSMEMBRANE PROTEIN YFCA"/>
    <property type="match status" value="1"/>
</dbReference>
<protein>
    <recommendedName>
        <fullName evidence="8">Probable membrane transporter protein</fullName>
    </recommendedName>
</protein>
<evidence type="ECO:0000256" key="6">
    <source>
        <dbReference type="ARBA" id="ARBA00022989"/>
    </source>
</evidence>
<dbReference type="PANTHER" id="PTHR30269:SF37">
    <property type="entry name" value="MEMBRANE TRANSPORTER PROTEIN"/>
    <property type="match status" value="1"/>
</dbReference>
<sequence length="250" mass="27312">MISIGDIDLLTCLILFILGLGAFILSTISGGGGALVLVPLLNLLIGAKATAPALNLGTFIGRPVRLWLFRNDIDWTISAYYIPSALFGSILAGWLFEKTNIGLLQVLAGVFLISTVFQYRFGKKQISFPVKKHYFFFLGFIVTFISTIIGAVGPILNPFYLNTGISKEKLTGTKTANSFFTGIFQISSYAFFGLLNNNLWIFGLSLGLGATIGNIIGKSTLNKMTEKSFRVWVIAMMVVSGFVLIIKQLR</sequence>
<dbReference type="EMBL" id="JABBNU010000006">
    <property type="protein sequence ID" value="NMM49006.1"/>
    <property type="molecule type" value="Genomic_DNA"/>
</dbReference>
<evidence type="ECO:0000256" key="2">
    <source>
        <dbReference type="ARBA" id="ARBA00009142"/>
    </source>
</evidence>
<evidence type="ECO:0000313" key="10">
    <source>
        <dbReference type="Proteomes" id="UP000559010"/>
    </source>
</evidence>
<dbReference type="Pfam" id="PF01925">
    <property type="entry name" value="TauE"/>
    <property type="match status" value="1"/>
</dbReference>
<keyword evidence="3" id="KW-0813">Transport</keyword>
<evidence type="ECO:0000256" key="4">
    <source>
        <dbReference type="ARBA" id="ARBA00022475"/>
    </source>
</evidence>
<keyword evidence="5 8" id="KW-0812">Transmembrane</keyword>
<dbReference type="InterPro" id="IPR052017">
    <property type="entry name" value="TSUP"/>
</dbReference>
<dbReference type="GO" id="GO:0005886">
    <property type="term" value="C:plasma membrane"/>
    <property type="evidence" value="ECO:0007669"/>
    <property type="project" value="UniProtKB-SubCell"/>
</dbReference>
<evidence type="ECO:0000256" key="3">
    <source>
        <dbReference type="ARBA" id="ARBA00022448"/>
    </source>
</evidence>
<dbReference type="Proteomes" id="UP000559010">
    <property type="component" value="Unassembled WGS sequence"/>
</dbReference>
<feature type="transmembrane region" description="Helical" evidence="8">
    <location>
        <begin position="199"/>
        <end position="217"/>
    </location>
</feature>
<dbReference type="RefSeq" id="WP_169681512.1">
    <property type="nucleotide sequence ID" value="NZ_JABBNU010000006.1"/>
</dbReference>
<keyword evidence="6 8" id="KW-1133">Transmembrane helix</keyword>
<feature type="transmembrane region" description="Helical" evidence="8">
    <location>
        <begin position="229"/>
        <end position="246"/>
    </location>
</feature>
<feature type="transmembrane region" description="Helical" evidence="8">
    <location>
        <begin position="77"/>
        <end position="96"/>
    </location>
</feature>
<name>A0A848IZF8_9BACT</name>
<dbReference type="AlphaFoldDB" id="A0A848IZF8"/>
<comment type="caution">
    <text evidence="9">The sequence shown here is derived from an EMBL/GenBank/DDBJ whole genome shotgun (WGS) entry which is preliminary data.</text>
</comment>
<evidence type="ECO:0000256" key="1">
    <source>
        <dbReference type="ARBA" id="ARBA00004651"/>
    </source>
</evidence>
<accession>A0A848IZF8</accession>
<evidence type="ECO:0000256" key="7">
    <source>
        <dbReference type="ARBA" id="ARBA00023136"/>
    </source>
</evidence>
<feature type="transmembrane region" description="Helical" evidence="8">
    <location>
        <begin position="102"/>
        <end position="122"/>
    </location>
</feature>
<proteinExistence type="inferred from homology"/>
<organism evidence="9 10">
    <name type="scientific">Marinigracilibium pacificum</name>
    <dbReference type="NCBI Taxonomy" id="2729599"/>
    <lineage>
        <taxon>Bacteria</taxon>
        <taxon>Pseudomonadati</taxon>
        <taxon>Bacteroidota</taxon>
        <taxon>Cytophagia</taxon>
        <taxon>Cytophagales</taxon>
        <taxon>Flammeovirgaceae</taxon>
        <taxon>Marinigracilibium</taxon>
    </lineage>
</organism>
<evidence type="ECO:0000256" key="5">
    <source>
        <dbReference type="ARBA" id="ARBA00022692"/>
    </source>
</evidence>
<comment type="similarity">
    <text evidence="2 8">Belongs to the 4-toluene sulfonate uptake permease (TSUP) (TC 2.A.102) family.</text>
</comment>
<evidence type="ECO:0000256" key="8">
    <source>
        <dbReference type="RuleBase" id="RU363041"/>
    </source>
</evidence>
<comment type="subcellular location">
    <subcellularLocation>
        <location evidence="1 8">Cell membrane</location>
        <topology evidence="1 8">Multi-pass membrane protein</topology>
    </subcellularLocation>
</comment>
<evidence type="ECO:0000313" key="9">
    <source>
        <dbReference type="EMBL" id="NMM49006.1"/>
    </source>
</evidence>
<feature type="transmembrane region" description="Helical" evidence="8">
    <location>
        <begin position="134"/>
        <end position="156"/>
    </location>
</feature>
<keyword evidence="4 8" id="KW-1003">Cell membrane</keyword>
<dbReference type="InterPro" id="IPR002781">
    <property type="entry name" value="TM_pro_TauE-like"/>
</dbReference>